<keyword evidence="3" id="KW-1185">Reference proteome</keyword>
<accession>A0ABX0SDK8</accession>
<name>A0ABX0SDK8_9ACTN</name>
<keyword evidence="1" id="KW-1133">Transmembrane helix</keyword>
<organism evidence="2 3">
    <name type="scientific">Brooklawnia cerclae</name>
    <dbReference type="NCBI Taxonomy" id="349934"/>
    <lineage>
        <taxon>Bacteria</taxon>
        <taxon>Bacillati</taxon>
        <taxon>Actinomycetota</taxon>
        <taxon>Actinomycetes</taxon>
        <taxon>Propionibacteriales</taxon>
        <taxon>Propionibacteriaceae</taxon>
        <taxon>Brooklawnia</taxon>
    </lineage>
</organism>
<keyword evidence="1" id="KW-0812">Transmembrane</keyword>
<evidence type="ECO:0000313" key="3">
    <source>
        <dbReference type="Proteomes" id="UP000749311"/>
    </source>
</evidence>
<dbReference type="InterPro" id="IPR019675">
    <property type="entry name" value="DUF2550"/>
</dbReference>
<sequence>MTPEDWLGVAITTAVVGALLYVVALLARRWWLNASGGLFDCALREVGGSWHPGLARYAEDTLQWFRVWHPLPRPTLVFRRSAVIFRGQREPTRDEAMLTYGTARVVRVQSKADPDVQWELALNEGSATGLLSWLEAAPPGQVGYRRRLDG</sequence>
<protein>
    <recommendedName>
        <fullName evidence="4">DUF2550 family protein</fullName>
    </recommendedName>
</protein>
<dbReference type="RefSeq" id="WP_167165440.1">
    <property type="nucleotide sequence ID" value="NZ_BAAAOO010000003.1"/>
</dbReference>
<comment type="caution">
    <text evidence="2">The sequence shown here is derived from an EMBL/GenBank/DDBJ whole genome shotgun (WGS) entry which is preliminary data.</text>
</comment>
<gene>
    <name evidence="2" type="ORF">FB473_001084</name>
</gene>
<dbReference type="Proteomes" id="UP000749311">
    <property type="component" value="Unassembled WGS sequence"/>
</dbReference>
<dbReference type="EMBL" id="JAAMOZ010000001">
    <property type="protein sequence ID" value="NIH56439.1"/>
    <property type="molecule type" value="Genomic_DNA"/>
</dbReference>
<reference evidence="2 3" key="1">
    <citation type="submission" date="2020-02" db="EMBL/GenBank/DDBJ databases">
        <title>Sequencing the genomes of 1000 actinobacteria strains.</title>
        <authorList>
            <person name="Klenk H.-P."/>
        </authorList>
    </citation>
    <scope>NUCLEOTIDE SEQUENCE [LARGE SCALE GENOMIC DNA]</scope>
    <source>
        <strain evidence="2 3">DSM 19609</strain>
    </source>
</reference>
<evidence type="ECO:0008006" key="4">
    <source>
        <dbReference type="Google" id="ProtNLM"/>
    </source>
</evidence>
<keyword evidence="1" id="KW-0472">Membrane</keyword>
<evidence type="ECO:0000313" key="2">
    <source>
        <dbReference type="EMBL" id="NIH56439.1"/>
    </source>
</evidence>
<feature type="transmembrane region" description="Helical" evidence="1">
    <location>
        <begin position="6"/>
        <end position="27"/>
    </location>
</feature>
<dbReference type="Pfam" id="PF10739">
    <property type="entry name" value="DUF2550"/>
    <property type="match status" value="1"/>
</dbReference>
<evidence type="ECO:0000256" key="1">
    <source>
        <dbReference type="SAM" id="Phobius"/>
    </source>
</evidence>
<proteinExistence type="predicted"/>